<organism evidence="2">
    <name type="scientific">bioreactor metagenome</name>
    <dbReference type="NCBI Taxonomy" id="1076179"/>
    <lineage>
        <taxon>unclassified sequences</taxon>
        <taxon>metagenomes</taxon>
        <taxon>ecological metagenomes</taxon>
    </lineage>
</organism>
<sequence>MKAIVIGATGLTGGKLVRELLEDNRFEEVIVFQRRECEIRHPKLKIFVLNNMNPFEIREEIKGDLLFNAMGTTLKKAGSKKEQQRIDRDIPVAFAKVASANGVKLMINISSIGASHQGGFYLKTKAEMEDGTSEAMGGSVLHFRPSLLMGKRDSSDFRIAESVSAWIMRIISPIMIGSLSKYRGMDTDILARAMIQASVNKGNLQSIFYYNDIVKIAKLYQRLIAEQKNLSGV</sequence>
<dbReference type="Pfam" id="PF13460">
    <property type="entry name" value="NAD_binding_10"/>
    <property type="match status" value="1"/>
</dbReference>
<proteinExistence type="predicted"/>
<comment type="caution">
    <text evidence="2">The sequence shown here is derived from an EMBL/GenBank/DDBJ whole genome shotgun (WGS) entry which is preliminary data.</text>
</comment>
<dbReference type="PANTHER" id="PTHR14097:SF7">
    <property type="entry name" value="OXIDOREDUCTASE HTATIP2"/>
    <property type="match status" value="1"/>
</dbReference>
<dbReference type="AlphaFoldDB" id="A0A644UH20"/>
<protein>
    <recommendedName>
        <fullName evidence="1">NAD(P)-binding domain-containing protein</fullName>
    </recommendedName>
</protein>
<dbReference type="InterPro" id="IPR016040">
    <property type="entry name" value="NAD(P)-bd_dom"/>
</dbReference>
<dbReference type="PANTHER" id="PTHR14097">
    <property type="entry name" value="OXIDOREDUCTASE HTATIP2"/>
    <property type="match status" value="1"/>
</dbReference>
<name>A0A644UH20_9ZZZZ</name>
<dbReference type="EMBL" id="VSSQ01000115">
    <property type="protein sequence ID" value="MPL78275.1"/>
    <property type="molecule type" value="Genomic_DNA"/>
</dbReference>
<evidence type="ECO:0000313" key="2">
    <source>
        <dbReference type="EMBL" id="MPL78275.1"/>
    </source>
</evidence>
<dbReference type="InterPro" id="IPR036291">
    <property type="entry name" value="NAD(P)-bd_dom_sf"/>
</dbReference>
<feature type="domain" description="NAD(P)-binding" evidence="1">
    <location>
        <begin position="7"/>
        <end position="122"/>
    </location>
</feature>
<dbReference type="Gene3D" id="3.40.50.720">
    <property type="entry name" value="NAD(P)-binding Rossmann-like Domain"/>
    <property type="match status" value="1"/>
</dbReference>
<evidence type="ECO:0000259" key="1">
    <source>
        <dbReference type="Pfam" id="PF13460"/>
    </source>
</evidence>
<accession>A0A644UH20</accession>
<dbReference type="SUPFAM" id="SSF51735">
    <property type="entry name" value="NAD(P)-binding Rossmann-fold domains"/>
    <property type="match status" value="1"/>
</dbReference>
<gene>
    <name evidence="2" type="ORF">SDC9_24139</name>
</gene>
<reference evidence="2" key="1">
    <citation type="submission" date="2019-08" db="EMBL/GenBank/DDBJ databases">
        <authorList>
            <person name="Kucharzyk K."/>
            <person name="Murdoch R.W."/>
            <person name="Higgins S."/>
            <person name="Loffler F."/>
        </authorList>
    </citation>
    <scope>NUCLEOTIDE SEQUENCE</scope>
</reference>